<evidence type="ECO:0000313" key="5">
    <source>
        <dbReference type="EMBL" id="RPA72268.1"/>
    </source>
</evidence>
<evidence type="ECO:0000313" key="6">
    <source>
        <dbReference type="Proteomes" id="UP000275078"/>
    </source>
</evidence>
<dbReference type="OrthoDB" id="9983560at2759"/>
<feature type="signal peptide" evidence="3">
    <location>
        <begin position="1"/>
        <end position="22"/>
    </location>
</feature>
<dbReference type="SUPFAM" id="SSF56176">
    <property type="entry name" value="FAD-binding/transporter-associated domain-like"/>
    <property type="match status" value="1"/>
</dbReference>
<dbReference type="Pfam" id="PF08031">
    <property type="entry name" value="BBE"/>
    <property type="match status" value="1"/>
</dbReference>
<dbReference type="Proteomes" id="UP000275078">
    <property type="component" value="Unassembled WGS sequence"/>
</dbReference>
<comment type="similarity">
    <text evidence="1">Belongs to the oxygen-dependent FAD-linked oxidoreductase family.</text>
</comment>
<dbReference type="InterPro" id="IPR006094">
    <property type="entry name" value="Oxid_FAD_bind_N"/>
</dbReference>
<feature type="chain" id="PRO_5018001239" evidence="3">
    <location>
        <begin position="23"/>
        <end position="583"/>
    </location>
</feature>
<protein>
    <submittedName>
        <fullName evidence="5">FAD binding domain-containing protein</fullName>
    </submittedName>
</protein>
<dbReference type="PANTHER" id="PTHR13878:SF91">
    <property type="entry name" value="FAD BINDING DOMAIN PROTEIN (AFU_ORTHOLOGUE AFUA_6G12070)-RELATED"/>
    <property type="match status" value="1"/>
</dbReference>
<dbReference type="InterPro" id="IPR050432">
    <property type="entry name" value="FAD-linked_Oxidoreductases_BP"/>
</dbReference>
<dbReference type="EMBL" id="ML119869">
    <property type="protein sequence ID" value="RPA72268.1"/>
    <property type="molecule type" value="Genomic_DNA"/>
</dbReference>
<dbReference type="AlphaFoldDB" id="A0A3N4HHN8"/>
<feature type="domain" description="FAD-binding PCMH-type" evidence="4">
    <location>
        <begin position="121"/>
        <end position="307"/>
    </location>
</feature>
<organism evidence="5 6">
    <name type="scientific">Ascobolus immersus RN42</name>
    <dbReference type="NCBI Taxonomy" id="1160509"/>
    <lineage>
        <taxon>Eukaryota</taxon>
        <taxon>Fungi</taxon>
        <taxon>Dikarya</taxon>
        <taxon>Ascomycota</taxon>
        <taxon>Pezizomycotina</taxon>
        <taxon>Pezizomycetes</taxon>
        <taxon>Pezizales</taxon>
        <taxon>Ascobolaceae</taxon>
        <taxon>Ascobolus</taxon>
    </lineage>
</organism>
<accession>A0A3N4HHN8</accession>
<sequence>MVSRRSLVPLLCVLLSASGALASYDSCTKCEPHRKCWPSAKDWQQLSKTVSGRLSALVPAAKPCHDPHYNNGTCSAFWEGATSQDWRVSTPETTLWPQFETSPLDKESCFSGTSREDQCKQGSVPIYSIKALETSDIVAGVKFASKHNIRISIRNTGHDFLGRSAGRNSLQIWTGNMKGIDFSDNWKGKGCRPSKADKGEHAVTINAGVQLHELYSALAQRGRSAVIGFSKTVGAAGGYIHGGGHGPLGPLYGQASDNALEYEVVTANGKIVAANACQNTDLFWALRGGGGGTFGITTRVTLRTFPDPDVVFWRSNFSMPTEGGIWPIVDLYHSLAPKMSDLATYSLYFALPTLPGTNTSALSIISFTPKQESTAKMDAFHQPLVDYARSNGGYAEFASIHAPSMMALFYSLVEDDSVSDPTVAGSLPSRLVSAAYLSNPATRPNLVKALSKIKIRPGEAYLGHVVSGGAVAKNVNLDTALNPAWRKAAIHVIAPLTWTDDDEMTWEKREAILREMREQHKELKALEPDMGAYGNEADFGETDWQKSFWGTNYERLLKVKKKWDPKRLFICNRCVGSEGCRFY</sequence>
<dbReference type="PROSITE" id="PS51387">
    <property type="entry name" value="FAD_PCMH"/>
    <property type="match status" value="1"/>
</dbReference>
<dbReference type="STRING" id="1160509.A0A3N4HHN8"/>
<dbReference type="InterPro" id="IPR012951">
    <property type="entry name" value="BBE"/>
</dbReference>
<dbReference type="InterPro" id="IPR016169">
    <property type="entry name" value="FAD-bd_PCMH_sub2"/>
</dbReference>
<dbReference type="Pfam" id="PF01565">
    <property type="entry name" value="FAD_binding_4"/>
    <property type="match status" value="1"/>
</dbReference>
<dbReference type="GO" id="GO:0071949">
    <property type="term" value="F:FAD binding"/>
    <property type="evidence" value="ECO:0007669"/>
    <property type="project" value="InterPro"/>
</dbReference>
<keyword evidence="6" id="KW-1185">Reference proteome</keyword>
<dbReference type="GO" id="GO:0016491">
    <property type="term" value="F:oxidoreductase activity"/>
    <property type="evidence" value="ECO:0007669"/>
    <property type="project" value="UniProtKB-KW"/>
</dbReference>
<keyword evidence="3" id="KW-0732">Signal</keyword>
<proteinExistence type="inferred from homology"/>
<reference evidence="5 6" key="1">
    <citation type="journal article" date="2018" name="Nat. Ecol. Evol.">
        <title>Pezizomycetes genomes reveal the molecular basis of ectomycorrhizal truffle lifestyle.</title>
        <authorList>
            <person name="Murat C."/>
            <person name="Payen T."/>
            <person name="Noel B."/>
            <person name="Kuo A."/>
            <person name="Morin E."/>
            <person name="Chen J."/>
            <person name="Kohler A."/>
            <person name="Krizsan K."/>
            <person name="Balestrini R."/>
            <person name="Da Silva C."/>
            <person name="Montanini B."/>
            <person name="Hainaut M."/>
            <person name="Levati E."/>
            <person name="Barry K.W."/>
            <person name="Belfiori B."/>
            <person name="Cichocki N."/>
            <person name="Clum A."/>
            <person name="Dockter R.B."/>
            <person name="Fauchery L."/>
            <person name="Guy J."/>
            <person name="Iotti M."/>
            <person name="Le Tacon F."/>
            <person name="Lindquist E.A."/>
            <person name="Lipzen A."/>
            <person name="Malagnac F."/>
            <person name="Mello A."/>
            <person name="Molinier V."/>
            <person name="Miyauchi S."/>
            <person name="Poulain J."/>
            <person name="Riccioni C."/>
            <person name="Rubini A."/>
            <person name="Sitrit Y."/>
            <person name="Splivallo R."/>
            <person name="Traeger S."/>
            <person name="Wang M."/>
            <person name="Zifcakova L."/>
            <person name="Wipf D."/>
            <person name="Zambonelli A."/>
            <person name="Paolocci F."/>
            <person name="Nowrousian M."/>
            <person name="Ottonello S."/>
            <person name="Baldrian P."/>
            <person name="Spatafora J.W."/>
            <person name="Henrissat B."/>
            <person name="Nagy L.G."/>
            <person name="Aury J.M."/>
            <person name="Wincker P."/>
            <person name="Grigoriev I.V."/>
            <person name="Bonfante P."/>
            <person name="Martin F.M."/>
        </authorList>
    </citation>
    <scope>NUCLEOTIDE SEQUENCE [LARGE SCALE GENOMIC DNA]</scope>
    <source>
        <strain evidence="5 6">RN42</strain>
    </source>
</reference>
<dbReference type="InterPro" id="IPR036318">
    <property type="entry name" value="FAD-bd_PCMH-like_sf"/>
</dbReference>
<name>A0A3N4HHN8_ASCIM</name>
<evidence type="ECO:0000256" key="3">
    <source>
        <dbReference type="SAM" id="SignalP"/>
    </source>
</evidence>
<dbReference type="Gene3D" id="3.30.465.10">
    <property type="match status" value="2"/>
</dbReference>
<evidence type="ECO:0000259" key="4">
    <source>
        <dbReference type="PROSITE" id="PS51387"/>
    </source>
</evidence>
<keyword evidence="2" id="KW-0560">Oxidoreductase</keyword>
<evidence type="ECO:0000256" key="2">
    <source>
        <dbReference type="ARBA" id="ARBA00023002"/>
    </source>
</evidence>
<dbReference type="InterPro" id="IPR016166">
    <property type="entry name" value="FAD-bd_PCMH"/>
</dbReference>
<gene>
    <name evidence="5" type="ORF">BJ508DRAFT_217222</name>
</gene>
<evidence type="ECO:0000256" key="1">
    <source>
        <dbReference type="ARBA" id="ARBA00005466"/>
    </source>
</evidence>
<dbReference type="PANTHER" id="PTHR13878">
    <property type="entry name" value="GULONOLACTONE OXIDASE"/>
    <property type="match status" value="1"/>
</dbReference>